<dbReference type="Gene3D" id="3.30.1600.10">
    <property type="entry name" value="SIR2/SIRT2 'Small Domain"/>
    <property type="match status" value="1"/>
</dbReference>
<dbReference type="AlphaFoldDB" id="A0AAU0UML7"/>
<dbReference type="InterPro" id="IPR026590">
    <property type="entry name" value="Ssirtuin_cat_dom"/>
</dbReference>
<dbReference type="Proteomes" id="UP001329915">
    <property type="component" value="Chromosome"/>
</dbReference>
<dbReference type="Pfam" id="PF02146">
    <property type="entry name" value="SIR2"/>
    <property type="match status" value="1"/>
</dbReference>
<evidence type="ECO:0000256" key="3">
    <source>
        <dbReference type="ARBA" id="ARBA00023027"/>
    </source>
</evidence>
<reference evidence="6 7" key="1">
    <citation type="submission" date="2023-04" db="EMBL/GenBank/DDBJ databases">
        <authorList>
            <person name="Hsu D."/>
        </authorList>
    </citation>
    <scope>NUCLEOTIDE SEQUENCE [LARGE SCALE GENOMIC DNA]</scope>
    <source>
        <strain evidence="6 7">MK1</strain>
    </source>
</reference>
<evidence type="ECO:0000313" key="7">
    <source>
        <dbReference type="Proteomes" id="UP001329915"/>
    </source>
</evidence>
<dbReference type="Gene3D" id="3.40.50.1220">
    <property type="entry name" value="TPP-binding domain"/>
    <property type="match status" value="2"/>
</dbReference>
<sequence>MFIFKTVVLTGAGISLSAGIPGYDMHWRGVPLRVMLTRQWANAHPRLYRELYQEMLTWMDKEPTKAHYAIAKAGIPVVTENIDRLHQKAGSETVIELHGNLKQGIALLGDPIRNWEKAKDTVAAADHLLVIGCSLDVKPAGDLPSAAREQGTQVSIINEDADQAVPAWLKRLKLT</sequence>
<keyword evidence="7" id="KW-1185">Reference proteome</keyword>
<dbReference type="InterPro" id="IPR003000">
    <property type="entry name" value="Sirtuin"/>
</dbReference>
<dbReference type="SUPFAM" id="SSF52467">
    <property type="entry name" value="DHS-like NAD/FAD-binding domain"/>
    <property type="match status" value="1"/>
</dbReference>
<evidence type="ECO:0000259" key="5">
    <source>
        <dbReference type="PROSITE" id="PS50305"/>
    </source>
</evidence>
<dbReference type="PANTHER" id="PTHR11085">
    <property type="entry name" value="NAD-DEPENDENT PROTEIN DEACYLASE SIRTUIN-5, MITOCHONDRIAL-RELATED"/>
    <property type="match status" value="1"/>
</dbReference>
<keyword evidence="3" id="KW-0520">NAD</keyword>
<dbReference type="GO" id="GO:0017136">
    <property type="term" value="F:histone deacetylase activity, NAD-dependent"/>
    <property type="evidence" value="ECO:0007669"/>
    <property type="project" value="TreeGrafter"/>
</dbReference>
<comment type="caution">
    <text evidence="4">Lacks conserved residue(s) required for the propagation of feature annotation.</text>
</comment>
<dbReference type="InterPro" id="IPR026591">
    <property type="entry name" value="Sirtuin_cat_small_dom_sf"/>
</dbReference>
<dbReference type="InterPro" id="IPR050134">
    <property type="entry name" value="NAD-dep_sirtuin_deacylases"/>
</dbReference>
<gene>
    <name evidence="6" type="ORF">MFMK1_001679</name>
</gene>
<evidence type="ECO:0000256" key="2">
    <source>
        <dbReference type="ARBA" id="ARBA00022679"/>
    </source>
</evidence>
<proteinExistence type="predicted"/>
<evidence type="ECO:0000256" key="4">
    <source>
        <dbReference type="PROSITE-ProRule" id="PRU00236"/>
    </source>
</evidence>
<accession>A0AAU0UML7</accession>
<dbReference type="EMBL" id="CP121694">
    <property type="protein sequence ID" value="WRO21858.1"/>
    <property type="molecule type" value="Genomic_DNA"/>
</dbReference>
<dbReference type="EC" id="2.3.1.286" evidence="1"/>
<dbReference type="GO" id="GO:0070403">
    <property type="term" value="F:NAD+ binding"/>
    <property type="evidence" value="ECO:0007669"/>
    <property type="project" value="InterPro"/>
</dbReference>
<organism evidence="6 7">
    <name type="scientific">Metallumcola ferriviriculae</name>
    <dbReference type="NCBI Taxonomy" id="3039180"/>
    <lineage>
        <taxon>Bacteria</taxon>
        <taxon>Bacillati</taxon>
        <taxon>Bacillota</taxon>
        <taxon>Clostridia</taxon>
        <taxon>Neomoorellales</taxon>
        <taxon>Desulfitibacteraceae</taxon>
        <taxon>Metallumcola</taxon>
    </lineage>
</organism>
<evidence type="ECO:0000256" key="1">
    <source>
        <dbReference type="ARBA" id="ARBA00012928"/>
    </source>
</evidence>
<keyword evidence="2" id="KW-0808">Transferase</keyword>
<name>A0AAU0UML7_9FIRM</name>
<protein>
    <recommendedName>
        <fullName evidence="1">protein acetyllysine N-acetyltransferase</fullName>
        <ecNumber evidence="1">2.3.1.286</ecNumber>
    </recommendedName>
</protein>
<dbReference type="RefSeq" id="WP_366924686.1">
    <property type="nucleotide sequence ID" value="NZ_CP121694.1"/>
</dbReference>
<dbReference type="PROSITE" id="PS50305">
    <property type="entry name" value="SIRTUIN"/>
    <property type="match status" value="1"/>
</dbReference>
<dbReference type="KEGG" id="dbc:MFMK1_001679"/>
<dbReference type="PANTHER" id="PTHR11085:SF10">
    <property type="entry name" value="NAD-DEPENDENT PROTEIN DEACYLASE SIRTUIN-5, MITOCHONDRIAL-RELATED"/>
    <property type="match status" value="1"/>
</dbReference>
<feature type="domain" description="Deacetylase sirtuin-type" evidence="5">
    <location>
        <begin position="1"/>
        <end position="175"/>
    </location>
</feature>
<dbReference type="InterPro" id="IPR029035">
    <property type="entry name" value="DHS-like_NAD/FAD-binding_dom"/>
</dbReference>
<evidence type="ECO:0000313" key="6">
    <source>
        <dbReference type="EMBL" id="WRO21858.1"/>
    </source>
</evidence>